<feature type="coiled-coil region" evidence="2">
    <location>
        <begin position="431"/>
        <end position="458"/>
    </location>
</feature>
<dbReference type="PANTHER" id="PTHR31471">
    <property type="entry name" value="OS02G0116800 PROTEIN"/>
    <property type="match status" value="1"/>
</dbReference>
<evidence type="ECO:0000259" key="4">
    <source>
        <dbReference type="Pfam" id="PF03763"/>
    </source>
</evidence>
<dbReference type="Pfam" id="PF03763">
    <property type="entry name" value="Remorin_C"/>
    <property type="match status" value="1"/>
</dbReference>
<dbReference type="CDD" id="cd22249">
    <property type="entry name" value="UDM1_RNF168_RNF169-like"/>
    <property type="match status" value="1"/>
</dbReference>
<sequence>MGVSYFQFSKAVFLCLGSRLVPYDAGQFTSVLLELHAFPFPSTHYAVPLFRHLLTTHCFLTYETNAEWASPESPVEGKGNMNLYGNDKSKNNQFADSFPDPLCKLNLKETSEFVKSFPMSNGSTTGRGFLEISSHRTREGSNLVTHKRLDAPSTPGRPIFGFNSVGNLSRKSFPSKWDDAEKWLMGTSCHDSPAHAIKVSDPSKMQMEDFARFTQERVSKSVPNFQASASLDHHHTVHAFNGISCPADIVLKDKFTDCTESISPNLRYSKATREGFLFGNPAREAMKDAGREVANKDVGTEMSPLGSCTTSRCHTPFKSSSPARHNTPASRSGPLSSTNHNNTACTINFIRLEECHFAKLQLGVQYDSVASHWNSREEEEEEISKSLRHNASQKADSDCRAATWEEEEKTKSCLRYQREEAKIQAWVDLQNAKVEAQIRKLEVKIQKMRSNLEGKLMKRMAVVHRKAEDWRAAARQQHLEQIQKTTEQAQKIVNHYNPLVSGYNSCGCFPCNNNHH</sequence>
<organism evidence="5 6">
    <name type="scientific">Canavalia gladiata</name>
    <name type="common">Sword bean</name>
    <name type="synonym">Dolichos gladiatus</name>
    <dbReference type="NCBI Taxonomy" id="3824"/>
    <lineage>
        <taxon>Eukaryota</taxon>
        <taxon>Viridiplantae</taxon>
        <taxon>Streptophyta</taxon>
        <taxon>Embryophyta</taxon>
        <taxon>Tracheophyta</taxon>
        <taxon>Spermatophyta</taxon>
        <taxon>Magnoliopsida</taxon>
        <taxon>eudicotyledons</taxon>
        <taxon>Gunneridae</taxon>
        <taxon>Pentapetalae</taxon>
        <taxon>rosids</taxon>
        <taxon>fabids</taxon>
        <taxon>Fabales</taxon>
        <taxon>Fabaceae</taxon>
        <taxon>Papilionoideae</taxon>
        <taxon>50 kb inversion clade</taxon>
        <taxon>NPAAA clade</taxon>
        <taxon>indigoferoid/millettioid clade</taxon>
        <taxon>Phaseoleae</taxon>
        <taxon>Canavalia</taxon>
    </lineage>
</organism>
<feature type="region of interest" description="Disordered" evidence="3">
    <location>
        <begin position="305"/>
        <end position="338"/>
    </location>
</feature>
<dbReference type="InterPro" id="IPR005516">
    <property type="entry name" value="Remorin_C"/>
</dbReference>
<keyword evidence="6" id="KW-1185">Reference proteome</keyword>
<name>A0AAN9LLH0_CANGL</name>
<accession>A0AAN9LLH0</accession>
<feature type="compositionally biased region" description="Polar residues" evidence="3">
    <location>
        <begin position="306"/>
        <end position="338"/>
    </location>
</feature>
<evidence type="ECO:0000256" key="1">
    <source>
        <dbReference type="ARBA" id="ARBA00005711"/>
    </source>
</evidence>
<dbReference type="PANTHER" id="PTHR31471:SF3">
    <property type="entry name" value="OS11G0616300 PROTEIN"/>
    <property type="match status" value="1"/>
</dbReference>
<gene>
    <name evidence="5" type="ORF">VNO77_18804</name>
</gene>
<evidence type="ECO:0000313" key="6">
    <source>
        <dbReference type="Proteomes" id="UP001367508"/>
    </source>
</evidence>
<dbReference type="Proteomes" id="UP001367508">
    <property type="component" value="Unassembled WGS sequence"/>
</dbReference>
<comment type="caution">
    <text evidence="5">The sequence shown here is derived from an EMBL/GenBank/DDBJ whole genome shotgun (WGS) entry which is preliminary data.</text>
</comment>
<protein>
    <recommendedName>
        <fullName evidence="4">Remorin C-terminal domain-containing protein</fullName>
    </recommendedName>
</protein>
<keyword evidence="2" id="KW-0175">Coiled coil</keyword>
<evidence type="ECO:0000256" key="3">
    <source>
        <dbReference type="SAM" id="MobiDB-lite"/>
    </source>
</evidence>
<proteinExistence type="inferred from homology"/>
<dbReference type="EMBL" id="JAYMYQ010000004">
    <property type="protein sequence ID" value="KAK7338202.1"/>
    <property type="molecule type" value="Genomic_DNA"/>
</dbReference>
<comment type="similarity">
    <text evidence="1">Belongs to the remorin family.</text>
</comment>
<dbReference type="AlphaFoldDB" id="A0AAN9LLH0"/>
<evidence type="ECO:0000256" key="2">
    <source>
        <dbReference type="SAM" id="Coils"/>
    </source>
</evidence>
<feature type="domain" description="Remorin C-terminal" evidence="4">
    <location>
        <begin position="400"/>
        <end position="494"/>
    </location>
</feature>
<reference evidence="5 6" key="1">
    <citation type="submission" date="2024-01" db="EMBL/GenBank/DDBJ databases">
        <title>The genomes of 5 underutilized Papilionoideae crops provide insights into root nodulation and disease resistanc.</title>
        <authorList>
            <person name="Jiang F."/>
        </authorList>
    </citation>
    <scope>NUCLEOTIDE SEQUENCE [LARGE SCALE GENOMIC DNA]</scope>
    <source>
        <strain evidence="5">LVBAO_FW01</strain>
        <tissue evidence="5">Leaves</tissue>
    </source>
</reference>
<evidence type="ECO:0000313" key="5">
    <source>
        <dbReference type="EMBL" id="KAK7338202.1"/>
    </source>
</evidence>